<evidence type="ECO:0000313" key="2">
    <source>
        <dbReference type="EnsemblPlants" id="PAC:32923637.CDS.1"/>
    </source>
</evidence>
<evidence type="ECO:0000313" key="3">
    <source>
        <dbReference type="Proteomes" id="UP000006727"/>
    </source>
</evidence>
<reference evidence="1 3" key="1">
    <citation type="journal article" date="2008" name="Science">
        <title>The Physcomitrella genome reveals evolutionary insights into the conquest of land by plants.</title>
        <authorList>
            <person name="Rensing S."/>
            <person name="Lang D."/>
            <person name="Zimmer A."/>
            <person name="Terry A."/>
            <person name="Salamov A."/>
            <person name="Shapiro H."/>
            <person name="Nishiyama T."/>
            <person name="Perroud P.-F."/>
            <person name="Lindquist E."/>
            <person name="Kamisugi Y."/>
            <person name="Tanahashi T."/>
            <person name="Sakakibara K."/>
            <person name="Fujita T."/>
            <person name="Oishi K."/>
            <person name="Shin-I T."/>
            <person name="Kuroki Y."/>
            <person name="Toyoda A."/>
            <person name="Suzuki Y."/>
            <person name="Hashimoto A."/>
            <person name="Yamaguchi K."/>
            <person name="Sugano A."/>
            <person name="Kohara Y."/>
            <person name="Fujiyama A."/>
            <person name="Anterola A."/>
            <person name="Aoki S."/>
            <person name="Ashton N."/>
            <person name="Barbazuk W.B."/>
            <person name="Barker E."/>
            <person name="Bennetzen J."/>
            <person name="Bezanilla M."/>
            <person name="Blankenship R."/>
            <person name="Cho S.H."/>
            <person name="Dutcher S."/>
            <person name="Estelle M."/>
            <person name="Fawcett J.A."/>
            <person name="Gundlach H."/>
            <person name="Hanada K."/>
            <person name="Heyl A."/>
            <person name="Hicks K.A."/>
            <person name="Hugh J."/>
            <person name="Lohr M."/>
            <person name="Mayer K."/>
            <person name="Melkozernov A."/>
            <person name="Murata T."/>
            <person name="Nelson D."/>
            <person name="Pils B."/>
            <person name="Prigge M."/>
            <person name="Reiss B."/>
            <person name="Renner T."/>
            <person name="Rombauts S."/>
            <person name="Rushton P."/>
            <person name="Sanderfoot A."/>
            <person name="Schween G."/>
            <person name="Shiu S.-H."/>
            <person name="Stueber K."/>
            <person name="Theodoulou F.L."/>
            <person name="Tu H."/>
            <person name="Van de Peer Y."/>
            <person name="Verrier P.J."/>
            <person name="Waters E."/>
            <person name="Wood A."/>
            <person name="Yang L."/>
            <person name="Cove D."/>
            <person name="Cuming A."/>
            <person name="Hasebe M."/>
            <person name="Lucas S."/>
            <person name="Mishler D.B."/>
            <person name="Reski R."/>
            <person name="Grigoriev I."/>
            <person name="Quatrano R.S."/>
            <person name="Boore J.L."/>
        </authorList>
    </citation>
    <scope>NUCLEOTIDE SEQUENCE [LARGE SCALE GENOMIC DNA]</scope>
    <source>
        <strain evidence="2 3">cv. Gransden 2004</strain>
    </source>
</reference>
<dbReference type="Gramene" id="Pp3c7_2980V3.1">
    <property type="protein sequence ID" value="PAC:32923637.CDS.1"/>
    <property type="gene ID" value="Pp3c7_2980"/>
</dbReference>
<sequence length="70" mass="7677">MACGLDALVLRHCDCRSSYDPTEDCTPLVPAPPQDVFASFTSTLYHLLCALELASLFFSKDRVPCRVVGL</sequence>
<keyword evidence="3" id="KW-1185">Reference proteome</keyword>
<organism evidence="1">
    <name type="scientific">Physcomitrium patens</name>
    <name type="common">Spreading-leaved earth moss</name>
    <name type="synonym">Physcomitrella patens</name>
    <dbReference type="NCBI Taxonomy" id="3218"/>
    <lineage>
        <taxon>Eukaryota</taxon>
        <taxon>Viridiplantae</taxon>
        <taxon>Streptophyta</taxon>
        <taxon>Embryophyta</taxon>
        <taxon>Bryophyta</taxon>
        <taxon>Bryophytina</taxon>
        <taxon>Bryopsida</taxon>
        <taxon>Funariidae</taxon>
        <taxon>Funariales</taxon>
        <taxon>Funariaceae</taxon>
        <taxon>Physcomitrium</taxon>
    </lineage>
</organism>
<reference evidence="2" key="3">
    <citation type="submission" date="2020-12" db="UniProtKB">
        <authorList>
            <consortium name="EnsemblPlants"/>
        </authorList>
    </citation>
    <scope>IDENTIFICATION</scope>
</reference>
<evidence type="ECO:0000313" key="1">
    <source>
        <dbReference type="EMBL" id="PNR50644.1"/>
    </source>
</evidence>
<gene>
    <name evidence="2" type="primary">LOC112284333</name>
    <name evidence="1" type="ORF">PHYPA_009830</name>
</gene>
<name>A0A2K1KA47_PHYPA</name>
<reference evidence="1 3" key="2">
    <citation type="journal article" date="2018" name="Plant J.">
        <title>The Physcomitrella patens chromosome-scale assembly reveals moss genome structure and evolution.</title>
        <authorList>
            <person name="Lang D."/>
            <person name="Ullrich K.K."/>
            <person name="Murat F."/>
            <person name="Fuchs J."/>
            <person name="Jenkins J."/>
            <person name="Haas F.B."/>
            <person name="Piednoel M."/>
            <person name="Gundlach H."/>
            <person name="Van Bel M."/>
            <person name="Meyberg R."/>
            <person name="Vives C."/>
            <person name="Morata J."/>
            <person name="Symeonidi A."/>
            <person name="Hiss M."/>
            <person name="Muchero W."/>
            <person name="Kamisugi Y."/>
            <person name="Saleh O."/>
            <person name="Blanc G."/>
            <person name="Decker E.L."/>
            <person name="van Gessel N."/>
            <person name="Grimwood J."/>
            <person name="Hayes R.D."/>
            <person name="Graham S.W."/>
            <person name="Gunter L.E."/>
            <person name="McDaniel S.F."/>
            <person name="Hoernstein S.N.W."/>
            <person name="Larsson A."/>
            <person name="Li F.W."/>
            <person name="Perroud P.F."/>
            <person name="Phillips J."/>
            <person name="Ranjan P."/>
            <person name="Rokshar D.S."/>
            <person name="Rothfels C.J."/>
            <person name="Schneider L."/>
            <person name="Shu S."/>
            <person name="Stevenson D.W."/>
            <person name="Thummler F."/>
            <person name="Tillich M."/>
            <person name="Villarreal Aguilar J.C."/>
            <person name="Widiez T."/>
            <person name="Wong G.K."/>
            <person name="Wymore A."/>
            <person name="Zhang Y."/>
            <person name="Zimmer A.D."/>
            <person name="Quatrano R.S."/>
            <person name="Mayer K.F.X."/>
            <person name="Goodstein D."/>
            <person name="Casacuberta J.M."/>
            <person name="Vandepoele K."/>
            <person name="Reski R."/>
            <person name="Cuming A.C."/>
            <person name="Tuskan G.A."/>
            <person name="Maumus F."/>
            <person name="Salse J."/>
            <person name="Schmutz J."/>
            <person name="Rensing S.A."/>
        </authorList>
    </citation>
    <scope>NUCLEOTIDE SEQUENCE [LARGE SCALE GENOMIC DNA]</scope>
    <source>
        <strain evidence="2 3">cv. Gransden 2004</strain>
    </source>
</reference>
<dbReference type="EMBL" id="ABEU02000007">
    <property type="protein sequence ID" value="PNR50644.1"/>
    <property type="molecule type" value="Genomic_DNA"/>
</dbReference>
<proteinExistence type="predicted"/>
<dbReference type="Proteomes" id="UP000006727">
    <property type="component" value="Chromosome 7"/>
</dbReference>
<accession>A0A2K1KA47</accession>
<protein>
    <submittedName>
        <fullName evidence="1 2">Uncharacterized protein</fullName>
    </submittedName>
</protein>
<dbReference type="AlphaFoldDB" id="A0A2K1KA47"/>
<dbReference type="EnsemblPlants" id="Pp3c7_2980V3.1">
    <property type="protein sequence ID" value="PAC:32923637.CDS.1"/>
    <property type="gene ID" value="Pp3c7_2980"/>
</dbReference>